<keyword evidence="2" id="KW-1133">Transmembrane helix</keyword>
<dbReference type="EMBL" id="BPLR01004695">
    <property type="protein sequence ID" value="GIX96792.1"/>
    <property type="molecule type" value="Genomic_DNA"/>
</dbReference>
<feature type="transmembrane region" description="Helical" evidence="2">
    <location>
        <begin position="42"/>
        <end position="64"/>
    </location>
</feature>
<evidence type="ECO:0000313" key="4">
    <source>
        <dbReference type="Proteomes" id="UP001054945"/>
    </source>
</evidence>
<reference evidence="3 4" key="1">
    <citation type="submission" date="2021-06" db="EMBL/GenBank/DDBJ databases">
        <title>Caerostris extrusa draft genome.</title>
        <authorList>
            <person name="Kono N."/>
            <person name="Arakawa K."/>
        </authorList>
    </citation>
    <scope>NUCLEOTIDE SEQUENCE [LARGE SCALE GENOMIC DNA]</scope>
</reference>
<name>A0AAV4PNJ4_CAEEX</name>
<protein>
    <submittedName>
        <fullName evidence="3">Uncharacterized protein</fullName>
    </submittedName>
</protein>
<keyword evidence="2" id="KW-0812">Transmembrane</keyword>
<evidence type="ECO:0000256" key="2">
    <source>
        <dbReference type="SAM" id="Phobius"/>
    </source>
</evidence>
<keyword evidence="4" id="KW-1185">Reference proteome</keyword>
<dbReference type="AlphaFoldDB" id="A0AAV4PNJ4"/>
<dbReference type="Proteomes" id="UP001054945">
    <property type="component" value="Unassembled WGS sequence"/>
</dbReference>
<organism evidence="3 4">
    <name type="scientific">Caerostris extrusa</name>
    <name type="common">Bark spider</name>
    <name type="synonym">Caerostris bankana</name>
    <dbReference type="NCBI Taxonomy" id="172846"/>
    <lineage>
        <taxon>Eukaryota</taxon>
        <taxon>Metazoa</taxon>
        <taxon>Ecdysozoa</taxon>
        <taxon>Arthropoda</taxon>
        <taxon>Chelicerata</taxon>
        <taxon>Arachnida</taxon>
        <taxon>Araneae</taxon>
        <taxon>Araneomorphae</taxon>
        <taxon>Entelegynae</taxon>
        <taxon>Araneoidea</taxon>
        <taxon>Araneidae</taxon>
        <taxon>Caerostris</taxon>
    </lineage>
</organism>
<evidence type="ECO:0000313" key="3">
    <source>
        <dbReference type="EMBL" id="GIX96792.1"/>
    </source>
</evidence>
<comment type="caution">
    <text evidence="3">The sequence shown here is derived from an EMBL/GenBank/DDBJ whole genome shotgun (WGS) entry which is preliminary data.</text>
</comment>
<feature type="region of interest" description="Disordered" evidence="1">
    <location>
        <begin position="116"/>
        <end position="139"/>
    </location>
</feature>
<accession>A0AAV4PNJ4</accession>
<evidence type="ECO:0000256" key="1">
    <source>
        <dbReference type="SAM" id="MobiDB-lite"/>
    </source>
</evidence>
<gene>
    <name evidence="3" type="ORF">CEXT_5201</name>
</gene>
<feature type="compositionally biased region" description="Basic and acidic residues" evidence="1">
    <location>
        <begin position="119"/>
        <end position="130"/>
    </location>
</feature>
<sequence>MSSKRILPLITCRLENPTDITNVIYYNVLQFSLRRMRTLRGLYLGVFIAATCLSILPLITYRLVKTSKTPTRYSKWQCETLCPNINRVYTFFQPGANWESNPQNVTLATTDPEESIDLTDLKNEKQKNNEKSGTPLIKT</sequence>
<proteinExistence type="predicted"/>
<keyword evidence="2" id="KW-0472">Membrane</keyword>